<evidence type="ECO:0000313" key="3">
    <source>
        <dbReference type="Proteomes" id="UP000182429"/>
    </source>
</evidence>
<evidence type="ECO:0000256" key="1">
    <source>
        <dbReference type="SAM" id="Phobius"/>
    </source>
</evidence>
<feature type="transmembrane region" description="Helical" evidence="1">
    <location>
        <begin position="246"/>
        <end position="265"/>
    </location>
</feature>
<dbReference type="AlphaFoldDB" id="A0A1H2T5V8"/>
<accession>A0A1H2T5V8</accession>
<reference evidence="2 3" key="1">
    <citation type="submission" date="2016-10" db="EMBL/GenBank/DDBJ databases">
        <authorList>
            <person name="de Groot N.N."/>
        </authorList>
    </citation>
    <scope>NUCLEOTIDE SEQUENCE [LARGE SCALE GENOMIC DNA]</scope>
    <source>
        <strain evidence="2 3">S3b</strain>
    </source>
</reference>
<feature type="transmembrane region" description="Helical" evidence="1">
    <location>
        <begin position="21"/>
        <end position="43"/>
    </location>
</feature>
<evidence type="ECO:0000313" key="2">
    <source>
        <dbReference type="EMBL" id="SDW39343.1"/>
    </source>
</evidence>
<protein>
    <recommendedName>
        <fullName evidence="4">ABC-2 family transporter protein</fullName>
    </recommendedName>
</protein>
<feature type="transmembrane region" description="Helical" evidence="1">
    <location>
        <begin position="105"/>
        <end position="138"/>
    </location>
</feature>
<keyword evidence="1" id="KW-0812">Transmembrane</keyword>
<feature type="transmembrane region" description="Helical" evidence="1">
    <location>
        <begin position="63"/>
        <end position="84"/>
    </location>
</feature>
<organism evidence="2 3">
    <name type="scientific">Kandleria vitulina</name>
    <dbReference type="NCBI Taxonomy" id="1630"/>
    <lineage>
        <taxon>Bacteria</taxon>
        <taxon>Bacillati</taxon>
        <taxon>Bacillota</taxon>
        <taxon>Erysipelotrichia</taxon>
        <taxon>Erysipelotrichales</taxon>
        <taxon>Coprobacillaceae</taxon>
        <taxon>Kandleria</taxon>
    </lineage>
</organism>
<keyword evidence="1" id="KW-0472">Membrane</keyword>
<proteinExistence type="predicted"/>
<keyword evidence="1" id="KW-1133">Transmembrane helix</keyword>
<feature type="transmembrane region" description="Helical" evidence="1">
    <location>
        <begin position="171"/>
        <end position="195"/>
    </location>
</feature>
<dbReference type="Proteomes" id="UP000182429">
    <property type="component" value="Unassembled WGS sequence"/>
</dbReference>
<evidence type="ECO:0008006" key="4">
    <source>
        <dbReference type="Google" id="ProtNLM"/>
    </source>
</evidence>
<name>A0A1H2T5V8_9FIRM</name>
<sequence length="274" mass="31011">MKSFVFQLKSQINQRDFKITFALLCLMSIGAVLLNCIKAYGINYMGVRSAADNFLLCAPSSRAIMMIFSLLFPLIAATLGSGYRKNNEKKGDGLFSLLRMNRRQYIVGNAVAVVLITTVSILFILILNQLLCCIAFPIEGFDNRFGISVYAKAMTYDKNLLFDYWQINNPYVYNLLYSVIISVLAGGIALLTYGLELYDIFEKLKPIHISIIIFVFFIFIMIISHNLNIPLLSYLSYVEVSHNISFSSYLIFVSAIYVIGIALSLKGCNRYEYI</sequence>
<dbReference type="EMBL" id="FNNF01000012">
    <property type="protein sequence ID" value="SDW39343.1"/>
    <property type="molecule type" value="Genomic_DNA"/>
</dbReference>
<gene>
    <name evidence="2" type="ORF">SAMN04487759_11243</name>
</gene>
<dbReference type="RefSeq" id="WP_074686228.1">
    <property type="nucleotide sequence ID" value="NZ_FNNF01000012.1"/>
</dbReference>
<feature type="transmembrane region" description="Helical" evidence="1">
    <location>
        <begin position="207"/>
        <end position="226"/>
    </location>
</feature>
<dbReference type="OrthoDB" id="2025662at2"/>